<evidence type="ECO:0000313" key="4">
    <source>
        <dbReference type="Proteomes" id="UP001497457"/>
    </source>
</evidence>
<sequence length="569" mass="63129">MPPARWRSGARSPVPPRLLQRALLVAVFSAAALTLLILLQHHHGPKPPNPSTASGARTFSDSLPAERDPGVGDSAVADDGAACATVERMGEEAAGAGRGSPERASLRVREMIRRHFELQGAERVRMLPANEFCKQGFVLGKASEAGFGNEMYKILTAGALSVMLNRSLIIGQTRGLYPFGEYISYTNQSFTIHEIKHLWRKHHCARTYGRDLNIRVDIFENPPETNVLCSDWNSWKDPIIWFDGTTDAVGIQFVLKNVHPRMKAAASALFGLPDSLDARPNTFGELMRAIISPSSTVQAAVNWALKGVNPDIVLHMRMMANRPVRARKAAVLCIKRALQICNIKRTPRVALVSDTPGSVKEIMSDISEFAEVLYFDYKLFTKTSGLEIVGNDKPLDFRSRDWGSAPRWVAFVDFFLAAQAKYAVVTGAHRRVGTTYAQLIAALAAANIHGQEPSGANFTFLSSIHSNLLVDGLSTQVGWGHIWNRYAGPLSCQRQPHQCALTPLLPPAWWDGQWQSPIPRDVRRLLEYGVRLSNMGEVDEKHLVSHCRSRKDHVKRYHVLPPYKNPGRT</sequence>
<dbReference type="EMBL" id="OZ075132">
    <property type="protein sequence ID" value="CAL4984528.1"/>
    <property type="molecule type" value="Genomic_DNA"/>
</dbReference>
<feature type="transmembrane region" description="Helical" evidence="2">
    <location>
        <begin position="21"/>
        <end position="39"/>
    </location>
</feature>
<dbReference type="Proteomes" id="UP001497457">
    <property type="component" value="Chromosome 22rd"/>
</dbReference>
<dbReference type="AlphaFoldDB" id="A0ABC9AQA6"/>
<keyword evidence="2" id="KW-0472">Membrane</keyword>
<keyword evidence="2" id="KW-1133">Transmembrane helix</keyword>
<evidence type="ECO:0008006" key="5">
    <source>
        <dbReference type="Google" id="ProtNLM"/>
    </source>
</evidence>
<feature type="compositionally biased region" description="Polar residues" evidence="1">
    <location>
        <begin position="51"/>
        <end position="61"/>
    </location>
</feature>
<keyword evidence="4" id="KW-1185">Reference proteome</keyword>
<organism evidence="3 4">
    <name type="scientific">Urochloa decumbens</name>
    <dbReference type="NCBI Taxonomy" id="240449"/>
    <lineage>
        <taxon>Eukaryota</taxon>
        <taxon>Viridiplantae</taxon>
        <taxon>Streptophyta</taxon>
        <taxon>Embryophyta</taxon>
        <taxon>Tracheophyta</taxon>
        <taxon>Spermatophyta</taxon>
        <taxon>Magnoliopsida</taxon>
        <taxon>Liliopsida</taxon>
        <taxon>Poales</taxon>
        <taxon>Poaceae</taxon>
        <taxon>PACMAD clade</taxon>
        <taxon>Panicoideae</taxon>
        <taxon>Panicodae</taxon>
        <taxon>Paniceae</taxon>
        <taxon>Melinidinae</taxon>
        <taxon>Urochloa</taxon>
    </lineage>
</organism>
<protein>
    <recommendedName>
        <fullName evidence="5">Rhamnogalacturonate lyase family protein</fullName>
    </recommendedName>
</protein>
<dbReference type="Pfam" id="PF25102">
    <property type="entry name" value="DUF7810"/>
    <property type="match status" value="1"/>
</dbReference>
<dbReference type="PANTHER" id="PTHR35736:SF1">
    <property type="entry name" value="EXPRESSED PROTEIN"/>
    <property type="match status" value="1"/>
</dbReference>
<reference evidence="3" key="1">
    <citation type="submission" date="2024-10" db="EMBL/GenBank/DDBJ databases">
        <authorList>
            <person name="Ryan C."/>
        </authorList>
    </citation>
    <scope>NUCLEOTIDE SEQUENCE [LARGE SCALE GENOMIC DNA]</scope>
</reference>
<proteinExistence type="predicted"/>
<evidence type="ECO:0000256" key="1">
    <source>
        <dbReference type="SAM" id="MobiDB-lite"/>
    </source>
</evidence>
<accession>A0ABC9AQA6</accession>
<dbReference type="PANTHER" id="PTHR35736">
    <property type="entry name" value="EXPRESSED PROTEIN"/>
    <property type="match status" value="1"/>
</dbReference>
<name>A0ABC9AQA6_9POAL</name>
<evidence type="ECO:0000313" key="3">
    <source>
        <dbReference type="EMBL" id="CAL4984528.1"/>
    </source>
</evidence>
<keyword evidence="2" id="KW-0812">Transmembrane</keyword>
<gene>
    <name evidence="3" type="ORF">URODEC1_LOCUS57532</name>
</gene>
<feature type="region of interest" description="Disordered" evidence="1">
    <location>
        <begin position="44"/>
        <end position="74"/>
    </location>
</feature>
<evidence type="ECO:0000256" key="2">
    <source>
        <dbReference type="SAM" id="Phobius"/>
    </source>
</evidence>
<dbReference type="InterPro" id="IPR056712">
    <property type="entry name" value="DUF7810"/>
</dbReference>